<organism evidence="2 3">
    <name type="scientific">Ascochyta lentis</name>
    <dbReference type="NCBI Taxonomy" id="205686"/>
    <lineage>
        <taxon>Eukaryota</taxon>
        <taxon>Fungi</taxon>
        <taxon>Dikarya</taxon>
        <taxon>Ascomycota</taxon>
        <taxon>Pezizomycotina</taxon>
        <taxon>Dothideomycetes</taxon>
        <taxon>Pleosporomycetidae</taxon>
        <taxon>Pleosporales</taxon>
        <taxon>Pleosporineae</taxon>
        <taxon>Didymellaceae</taxon>
        <taxon>Ascochyta</taxon>
    </lineage>
</organism>
<dbReference type="SUPFAM" id="SSF81383">
    <property type="entry name" value="F-box domain"/>
    <property type="match status" value="1"/>
</dbReference>
<name>A0A8H7MCI4_9PLEO</name>
<dbReference type="EMBL" id="RZGK01000013">
    <property type="protein sequence ID" value="KAF9694371.1"/>
    <property type="molecule type" value="Genomic_DNA"/>
</dbReference>
<dbReference type="InterPro" id="IPR036047">
    <property type="entry name" value="F-box-like_dom_sf"/>
</dbReference>
<dbReference type="OrthoDB" id="3746467at2759"/>
<gene>
    <name evidence="2" type="ORF">EKO04_007530</name>
</gene>
<feature type="compositionally biased region" description="Polar residues" evidence="1">
    <location>
        <begin position="57"/>
        <end position="66"/>
    </location>
</feature>
<keyword evidence="3" id="KW-1185">Reference proteome</keyword>
<evidence type="ECO:0000313" key="2">
    <source>
        <dbReference type="EMBL" id="KAF9694371.1"/>
    </source>
</evidence>
<dbReference type="CDD" id="cd09917">
    <property type="entry name" value="F-box_SF"/>
    <property type="match status" value="1"/>
</dbReference>
<feature type="region of interest" description="Disordered" evidence="1">
    <location>
        <begin position="44"/>
        <end position="66"/>
    </location>
</feature>
<reference evidence="2" key="1">
    <citation type="submission" date="2018-12" db="EMBL/GenBank/DDBJ databases">
        <authorList>
            <person name="Syme R.A."/>
            <person name="Farfan-Caceres L."/>
            <person name="Lichtenzveig J."/>
        </authorList>
    </citation>
    <scope>NUCLEOTIDE SEQUENCE</scope>
    <source>
        <strain evidence="2">Al4</strain>
    </source>
</reference>
<proteinExistence type="predicted"/>
<evidence type="ECO:0000313" key="3">
    <source>
        <dbReference type="Proteomes" id="UP000651452"/>
    </source>
</evidence>
<accession>A0A8H7MCI4</accession>
<reference evidence="2" key="2">
    <citation type="submission" date="2020-09" db="EMBL/GenBank/DDBJ databases">
        <title>Reference genome assembly for Australian Ascochyta lentis isolate Al4.</title>
        <authorList>
            <person name="Lee R.C."/>
            <person name="Farfan-Caceres L.M."/>
            <person name="Debler J.W."/>
            <person name="Williams A.H."/>
            <person name="Henares B.M."/>
        </authorList>
    </citation>
    <scope>NUCLEOTIDE SEQUENCE</scope>
    <source>
        <strain evidence="2">Al4</strain>
    </source>
</reference>
<sequence length="245" mass="27752">MHSVWQIPELLVRIVSFLSADDIQRAFRISRHFRALLKTNLPPQLRPLPDRRHRRGTANQTVPQSVRNKARAYMSQDAATPKQLKVEDTYYYWREGARNQVLDTLSPFLHLTLSKYTTRLIDGYKGLAEGEMDICLQTDIPYHSLYELVHGRYCQDRDGLLAVVPPKSVTVFCLGGASWDLLYGNVRYRSYGGVSRFSVKLEREDGVRLCDVLDELRGTLIVDGMSGGLGQDVLLAWVFGGSCDG</sequence>
<evidence type="ECO:0008006" key="4">
    <source>
        <dbReference type="Google" id="ProtNLM"/>
    </source>
</evidence>
<dbReference type="Proteomes" id="UP000651452">
    <property type="component" value="Unassembled WGS sequence"/>
</dbReference>
<protein>
    <recommendedName>
        <fullName evidence="4">F-box domain-containing protein</fullName>
    </recommendedName>
</protein>
<dbReference type="AlphaFoldDB" id="A0A8H7MCI4"/>
<evidence type="ECO:0000256" key="1">
    <source>
        <dbReference type="SAM" id="MobiDB-lite"/>
    </source>
</evidence>
<comment type="caution">
    <text evidence="2">The sequence shown here is derived from an EMBL/GenBank/DDBJ whole genome shotgun (WGS) entry which is preliminary data.</text>
</comment>